<dbReference type="GO" id="GO:0003700">
    <property type="term" value="F:DNA-binding transcription factor activity"/>
    <property type="evidence" value="ECO:0007669"/>
    <property type="project" value="InterPro"/>
</dbReference>
<protein>
    <submittedName>
        <fullName evidence="6">LysR family transcriptional regulator</fullName>
    </submittedName>
</protein>
<dbReference type="Gene3D" id="3.40.190.10">
    <property type="entry name" value="Periplasmic binding protein-like II"/>
    <property type="match status" value="2"/>
</dbReference>
<dbReference type="InterPro" id="IPR036390">
    <property type="entry name" value="WH_DNA-bd_sf"/>
</dbReference>
<keyword evidence="2" id="KW-0805">Transcription regulation</keyword>
<feature type="domain" description="HTH lysR-type" evidence="5">
    <location>
        <begin position="4"/>
        <end position="61"/>
    </location>
</feature>
<accession>A0A2K9EHG9</accession>
<dbReference type="InterPro" id="IPR036388">
    <property type="entry name" value="WH-like_DNA-bd_sf"/>
</dbReference>
<name>A0A2K9EHG9_9RHOB</name>
<dbReference type="Gene3D" id="1.10.10.10">
    <property type="entry name" value="Winged helix-like DNA-binding domain superfamily/Winged helix DNA-binding domain"/>
    <property type="match status" value="1"/>
</dbReference>
<comment type="similarity">
    <text evidence="1">Belongs to the LysR transcriptional regulatory family.</text>
</comment>
<gene>
    <name evidence="6" type="ORF">CUV01_14345</name>
</gene>
<keyword evidence="4" id="KW-0804">Transcription</keyword>
<evidence type="ECO:0000313" key="7">
    <source>
        <dbReference type="Proteomes" id="UP000233742"/>
    </source>
</evidence>
<evidence type="ECO:0000256" key="3">
    <source>
        <dbReference type="ARBA" id="ARBA00023125"/>
    </source>
</evidence>
<evidence type="ECO:0000313" key="6">
    <source>
        <dbReference type="EMBL" id="AUH34410.1"/>
    </source>
</evidence>
<dbReference type="GO" id="GO:0003677">
    <property type="term" value="F:DNA binding"/>
    <property type="evidence" value="ECO:0007669"/>
    <property type="project" value="UniProtKB-KW"/>
</dbReference>
<keyword evidence="3" id="KW-0238">DNA-binding</keyword>
<reference evidence="6 7" key="1">
    <citation type="submission" date="2017-12" db="EMBL/GenBank/DDBJ databases">
        <authorList>
            <person name="Hurst M.R.H."/>
        </authorList>
    </citation>
    <scope>NUCLEOTIDE SEQUENCE [LARGE SCALE GENOMIC DNA]</scope>
    <source>
        <strain evidence="6 7">BM15</strain>
    </source>
</reference>
<dbReference type="AlphaFoldDB" id="A0A2K9EHG9"/>
<evidence type="ECO:0000256" key="2">
    <source>
        <dbReference type="ARBA" id="ARBA00023015"/>
    </source>
</evidence>
<dbReference type="RefSeq" id="WP_101461072.1">
    <property type="nucleotide sequence ID" value="NZ_CP025408.1"/>
</dbReference>
<dbReference type="OrthoDB" id="8097684at2"/>
<dbReference type="InterPro" id="IPR005119">
    <property type="entry name" value="LysR_subst-bd"/>
</dbReference>
<dbReference type="Proteomes" id="UP000233742">
    <property type="component" value="Chromosome"/>
</dbReference>
<keyword evidence="7" id="KW-1185">Reference proteome</keyword>
<dbReference type="EMBL" id="CP025408">
    <property type="protein sequence ID" value="AUH34410.1"/>
    <property type="molecule type" value="Genomic_DNA"/>
</dbReference>
<dbReference type="Pfam" id="PF03466">
    <property type="entry name" value="LysR_substrate"/>
    <property type="match status" value="1"/>
</dbReference>
<dbReference type="InterPro" id="IPR000847">
    <property type="entry name" value="LysR_HTH_N"/>
</dbReference>
<organism evidence="6 7">
    <name type="scientific">Paracoccus tegillarcae</name>
    <dbReference type="NCBI Taxonomy" id="1529068"/>
    <lineage>
        <taxon>Bacteria</taxon>
        <taxon>Pseudomonadati</taxon>
        <taxon>Pseudomonadota</taxon>
        <taxon>Alphaproteobacteria</taxon>
        <taxon>Rhodobacterales</taxon>
        <taxon>Paracoccaceae</taxon>
        <taxon>Paracoccus</taxon>
    </lineage>
</organism>
<sequence length="289" mass="31425">MRNLDIATLRSLQAVAEYGAVTRAAEALNMTQSALSMQIKRLEEVFDRPLLEKAGRGVVLTDFAQLLLTDSRKLVAQNDAIISRFTGVLPDSRLRVGLTTDWPPLHLTHAVRRFRAAHPNVEIVLTDGGSIDLLKQFGRGELDVILTTEADCSEGGVNLMQVPLVWVGAHGGTAWQQRPLALTNGLYCAFLTIGVAQLERAGMAWEHASGIGGCERNLMLTAADQGVNILLQTQTRDGLQRIDHGGALPPLPPAFLNMYLTDGNVGDMASEFGCYLRRAVKEEVQEQAA</sequence>
<dbReference type="InterPro" id="IPR050176">
    <property type="entry name" value="LTTR"/>
</dbReference>
<evidence type="ECO:0000259" key="5">
    <source>
        <dbReference type="PROSITE" id="PS50931"/>
    </source>
</evidence>
<dbReference type="KEGG" id="paro:CUV01_14345"/>
<dbReference type="PANTHER" id="PTHR30579:SF7">
    <property type="entry name" value="HTH-TYPE TRANSCRIPTIONAL REGULATOR LRHA-RELATED"/>
    <property type="match status" value="1"/>
</dbReference>
<evidence type="ECO:0000256" key="1">
    <source>
        <dbReference type="ARBA" id="ARBA00009437"/>
    </source>
</evidence>
<dbReference type="Pfam" id="PF00126">
    <property type="entry name" value="HTH_1"/>
    <property type="match status" value="1"/>
</dbReference>
<dbReference type="SUPFAM" id="SSF46785">
    <property type="entry name" value="Winged helix' DNA-binding domain"/>
    <property type="match status" value="1"/>
</dbReference>
<proteinExistence type="inferred from homology"/>
<dbReference type="SUPFAM" id="SSF53850">
    <property type="entry name" value="Periplasmic binding protein-like II"/>
    <property type="match status" value="1"/>
</dbReference>
<evidence type="ECO:0000256" key="4">
    <source>
        <dbReference type="ARBA" id="ARBA00023163"/>
    </source>
</evidence>
<dbReference type="PRINTS" id="PR00039">
    <property type="entry name" value="HTHLYSR"/>
</dbReference>
<dbReference type="PANTHER" id="PTHR30579">
    <property type="entry name" value="TRANSCRIPTIONAL REGULATOR"/>
    <property type="match status" value="1"/>
</dbReference>
<dbReference type="PROSITE" id="PS50931">
    <property type="entry name" value="HTH_LYSR"/>
    <property type="match status" value="1"/>
</dbReference>